<keyword evidence="1" id="KW-0479">Metal-binding</keyword>
<proteinExistence type="predicted"/>
<feature type="domain" description="Zn(2)-C6 fungal-type" evidence="7">
    <location>
        <begin position="50"/>
        <end position="78"/>
    </location>
</feature>
<dbReference type="Pfam" id="PF00172">
    <property type="entry name" value="Zn_clus"/>
    <property type="match status" value="1"/>
</dbReference>
<dbReference type="SUPFAM" id="SSF57701">
    <property type="entry name" value="Zn2/Cys6 DNA-binding domain"/>
    <property type="match status" value="1"/>
</dbReference>
<evidence type="ECO:0000256" key="1">
    <source>
        <dbReference type="ARBA" id="ARBA00022723"/>
    </source>
</evidence>
<evidence type="ECO:0000259" key="7">
    <source>
        <dbReference type="Pfam" id="PF00172"/>
    </source>
</evidence>
<dbReference type="CDD" id="cd00067">
    <property type="entry name" value="GAL4"/>
    <property type="match status" value="1"/>
</dbReference>
<dbReference type="InterPro" id="IPR036864">
    <property type="entry name" value="Zn2-C6_fun-type_DNA-bd_sf"/>
</dbReference>
<evidence type="ECO:0000313" key="8">
    <source>
        <dbReference type="EMBL" id="KAF4629527.1"/>
    </source>
</evidence>
<keyword evidence="2" id="KW-0862">Zinc</keyword>
<dbReference type="AlphaFoldDB" id="A0A8H4RJY0"/>
<evidence type="ECO:0000256" key="5">
    <source>
        <dbReference type="ARBA" id="ARBA00023163"/>
    </source>
</evidence>
<reference evidence="8 9" key="1">
    <citation type="submission" date="2020-03" db="EMBL/GenBank/DDBJ databases">
        <title>Draft Genome Sequence of Cudoniella acicularis.</title>
        <authorList>
            <person name="Buettner E."/>
            <person name="Kellner H."/>
        </authorList>
    </citation>
    <scope>NUCLEOTIDE SEQUENCE [LARGE SCALE GENOMIC DNA]</scope>
    <source>
        <strain evidence="8 9">DSM 108380</strain>
    </source>
</reference>
<evidence type="ECO:0000256" key="3">
    <source>
        <dbReference type="ARBA" id="ARBA00023015"/>
    </source>
</evidence>
<comment type="caution">
    <text evidence="8">The sequence shown here is derived from an EMBL/GenBank/DDBJ whole genome shotgun (WGS) entry which is preliminary data.</text>
</comment>
<dbReference type="Proteomes" id="UP000566819">
    <property type="component" value="Unassembled WGS sequence"/>
</dbReference>
<keyword evidence="4" id="KW-0238">DNA-binding</keyword>
<gene>
    <name evidence="8" type="ORF">G7Y89_g8610</name>
</gene>
<evidence type="ECO:0000256" key="4">
    <source>
        <dbReference type="ARBA" id="ARBA00023125"/>
    </source>
</evidence>
<organism evidence="8 9">
    <name type="scientific">Cudoniella acicularis</name>
    <dbReference type="NCBI Taxonomy" id="354080"/>
    <lineage>
        <taxon>Eukaryota</taxon>
        <taxon>Fungi</taxon>
        <taxon>Dikarya</taxon>
        <taxon>Ascomycota</taxon>
        <taxon>Pezizomycotina</taxon>
        <taxon>Leotiomycetes</taxon>
        <taxon>Helotiales</taxon>
        <taxon>Tricladiaceae</taxon>
        <taxon>Cudoniella</taxon>
    </lineage>
</organism>
<evidence type="ECO:0000256" key="2">
    <source>
        <dbReference type="ARBA" id="ARBA00022833"/>
    </source>
</evidence>
<keyword evidence="3" id="KW-0805">Transcription regulation</keyword>
<evidence type="ECO:0000256" key="6">
    <source>
        <dbReference type="ARBA" id="ARBA00023242"/>
    </source>
</evidence>
<keyword evidence="6" id="KW-0539">Nucleus</keyword>
<protein>
    <recommendedName>
        <fullName evidence="7">Zn(2)-C6 fungal-type domain-containing protein</fullName>
    </recommendedName>
</protein>
<dbReference type="PANTHER" id="PTHR36206:SF4">
    <property type="entry name" value="HYPOTHETICAL CONSERVED PROTEIN (EUROFUNG)-RELATED"/>
    <property type="match status" value="1"/>
</dbReference>
<dbReference type="GO" id="GO:0003677">
    <property type="term" value="F:DNA binding"/>
    <property type="evidence" value="ECO:0007669"/>
    <property type="project" value="UniProtKB-KW"/>
</dbReference>
<keyword evidence="9" id="KW-1185">Reference proteome</keyword>
<dbReference type="GO" id="GO:0000981">
    <property type="term" value="F:DNA-binding transcription factor activity, RNA polymerase II-specific"/>
    <property type="evidence" value="ECO:0007669"/>
    <property type="project" value="InterPro"/>
</dbReference>
<dbReference type="GO" id="GO:0008270">
    <property type="term" value="F:zinc ion binding"/>
    <property type="evidence" value="ECO:0007669"/>
    <property type="project" value="InterPro"/>
</dbReference>
<accession>A0A8H4RJY0</accession>
<name>A0A8H4RJY0_9HELO</name>
<dbReference type="EMBL" id="JAAMPI010000664">
    <property type="protein sequence ID" value="KAF4629527.1"/>
    <property type="molecule type" value="Genomic_DNA"/>
</dbReference>
<keyword evidence="5" id="KW-0804">Transcription</keyword>
<sequence length="515" mass="58011">MQVEGIPNESGRGMVDRYGVPRIFSRALGNLESGFGLGRLYLIPPEKGIRKVKCDEGRPACNRCLKFRVVCDGYDPSFRPPKKPERLGIRAILPRGKAILPLNLTTFSFRTCFENNQEYQYLIHFQEETAFELSGPFDARLWNHVILQACQSEPSLCRLISALGALNKSSMLRATNSLLSEVERHQQYALWQYGRALKGIQQMISQRTANNSIRLALIAALLIYCFESLHGDYDAALRHIESALPVMQSQLSQSGRRYKHLQTTSPTSALEDDLVVAFVRVDYSLLSRPENRKSKKFDSLVIRPYTIDVDWSKGPSCKTPYRFRSITEARIHLEQIQYAHLPAVSHEFSLQFQNPEAPINKSAREICAEMGSSHREWRAAFAPLYSECCSSIGSKDFVAAATLRVSGLSTEIAARRLGMKEKDSPDLFATESREILDLSRIVIADPSFRKIFVFDCGVVPAIFIVVASCRNLELQKEALALLKTTVPRREGTWDSVILVQYGEQTLKAAGCVFED</sequence>
<dbReference type="OrthoDB" id="39175at2759"/>
<dbReference type="Gene3D" id="4.10.240.10">
    <property type="entry name" value="Zn(2)-C6 fungal-type DNA-binding domain"/>
    <property type="match status" value="1"/>
</dbReference>
<dbReference type="InterPro" id="IPR001138">
    <property type="entry name" value="Zn2Cys6_DnaBD"/>
</dbReference>
<evidence type="ECO:0000313" key="9">
    <source>
        <dbReference type="Proteomes" id="UP000566819"/>
    </source>
</evidence>
<dbReference type="PANTHER" id="PTHR36206">
    <property type="entry name" value="ASPERCRYPTIN BIOSYNTHESIS CLUSTER-SPECIFIC TRANSCRIPTION REGULATOR ATNN-RELATED"/>
    <property type="match status" value="1"/>
</dbReference>
<dbReference type="InterPro" id="IPR052360">
    <property type="entry name" value="Transcr_Regulatory_Proteins"/>
</dbReference>